<evidence type="ECO:0000313" key="2">
    <source>
        <dbReference type="Proteomes" id="UP000295075"/>
    </source>
</evidence>
<evidence type="ECO:0000313" key="1">
    <source>
        <dbReference type="EMBL" id="TDC17458.1"/>
    </source>
</evidence>
<dbReference type="EMBL" id="SMKA01000274">
    <property type="protein sequence ID" value="TDC17458.1"/>
    <property type="molecule type" value="Genomic_DNA"/>
</dbReference>
<organism evidence="1 2">
    <name type="scientific">Kribbella albertanoniae</name>
    <dbReference type="NCBI Taxonomy" id="1266829"/>
    <lineage>
        <taxon>Bacteria</taxon>
        <taxon>Bacillati</taxon>
        <taxon>Actinomycetota</taxon>
        <taxon>Actinomycetes</taxon>
        <taxon>Propionibacteriales</taxon>
        <taxon>Kribbellaceae</taxon>
        <taxon>Kribbella</taxon>
    </lineage>
</organism>
<evidence type="ECO:0008006" key="3">
    <source>
        <dbReference type="Google" id="ProtNLM"/>
    </source>
</evidence>
<proteinExistence type="predicted"/>
<sequence>MRLKTISVVLTAVLLATGCQRGSDAKAEAPHGYVEGAEETAEQQSRLVLADAGTGAVQILDLITEKVSPAGKVGNVRELATDGRFAFLGSDTGAHVVDSGAWMVDHGDHVHYYRAKIRTAGDIQGKRPRHIHSDPAITAVSFQDGSVRVYDRTKLEAGAVDEGRSLGSGTQPVPVIPYQEHLLVPGTGSRQDVVEVRDRHGAVKASLEQTCPQVRGEAVTRRGVVFGCSDGALLVTAKDGKFTGEKIPYGGPVADRDRPTDFRHRVGSTTLTAKAGSNAVWVLDVTKRSWKRVQTGPVIAVNTAGEGAPLLALTANGVLKGYDVATGKQTAATKPLSGPGRKVGPQAVIEVDTSRAYVNDSAARKVYEIDYNDDLRLARTFPLDFAPSLMVETGR</sequence>
<dbReference type="Proteomes" id="UP000295075">
    <property type="component" value="Unassembled WGS sequence"/>
</dbReference>
<gene>
    <name evidence="1" type="ORF">E1261_37045</name>
</gene>
<reference evidence="1 2" key="1">
    <citation type="submission" date="2019-03" db="EMBL/GenBank/DDBJ databases">
        <title>Draft genome sequences of novel Actinobacteria.</title>
        <authorList>
            <person name="Sahin N."/>
            <person name="Ay H."/>
            <person name="Saygin H."/>
        </authorList>
    </citation>
    <scope>NUCLEOTIDE SEQUENCE [LARGE SCALE GENOMIC DNA]</scope>
    <source>
        <strain evidence="1 2">JCM 30547</strain>
    </source>
</reference>
<accession>A0A4R4P4Z0</accession>
<keyword evidence="2" id="KW-1185">Reference proteome</keyword>
<dbReference type="RefSeq" id="WP_132414413.1">
    <property type="nucleotide sequence ID" value="NZ_SMKA01000274.1"/>
</dbReference>
<dbReference type="SUPFAM" id="SSF50998">
    <property type="entry name" value="Quinoprotein alcohol dehydrogenase-like"/>
    <property type="match status" value="1"/>
</dbReference>
<dbReference type="AlphaFoldDB" id="A0A4R4P4Z0"/>
<protein>
    <recommendedName>
        <fullName evidence="3">ABC transporter</fullName>
    </recommendedName>
</protein>
<dbReference type="OrthoDB" id="60524at2"/>
<name>A0A4R4P4Z0_9ACTN</name>
<comment type="caution">
    <text evidence="1">The sequence shown here is derived from an EMBL/GenBank/DDBJ whole genome shotgun (WGS) entry which is preliminary data.</text>
</comment>
<dbReference type="PROSITE" id="PS51257">
    <property type="entry name" value="PROKAR_LIPOPROTEIN"/>
    <property type="match status" value="1"/>
</dbReference>
<dbReference type="InterPro" id="IPR011047">
    <property type="entry name" value="Quinoprotein_ADH-like_sf"/>
</dbReference>